<comment type="similarity">
    <text evidence="4">Belongs to the alkaline phosphatase family.</text>
</comment>
<dbReference type="Pfam" id="PF00245">
    <property type="entry name" value="Alk_phosphatase"/>
    <property type="match status" value="1"/>
</dbReference>
<dbReference type="SUPFAM" id="SSF53649">
    <property type="entry name" value="Alkaline phosphatase-like"/>
    <property type="match status" value="1"/>
</dbReference>
<gene>
    <name evidence="5" type="ORF">HMPREF9449_01208</name>
</gene>
<dbReference type="GO" id="GO:0004035">
    <property type="term" value="F:alkaline phosphatase activity"/>
    <property type="evidence" value="ECO:0007669"/>
    <property type="project" value="TreeGrafter"/>
</dbReference>
<dbReference type="PANTHER" id="PTHR11596">
    <property type="entry name" value="ALKALINE PHOSPHATASE"/>
    <property type="match status" value="1"/>
</dbReference>
<keyword evidence="1" id="KW-0597">Phosphoprotein</keyword>
<keyword evidence="3" id="KW-0479">Metal-binding</keyword>
<evidence type="ECO:0000256" key="1">
    <source>
        <dbReference type="ARBA" id="ARBA00022553"/>
    </source>
</evidence>
<keyword evidence="6" id="KW-1185">Reference proteome</keyword>
<dbReference type="GO" id="GO:0046872">
    <property type="term" value="F:metal ion binding"/>
    <property type="evidence" value="ECO:0007669"/>
    <property type="project" value="UniProtKB-KW"/>
</dbReference>
<dbReference type="InterPro" id="IPR001952">
    <property type="entry name" value="Alkaline_phosphatase"/>
</dbReference>
<dbReference type="PATRIC" id="fig|742817.3.peg.1284"/>
<reference evidence="5 6" key="1">
    <citation type="submission" date="2012-01" db="EMBL/GenBank/DDBJ databases">
        <title>The Genome Sequence of Odoribacter laneus YIT 12061.</title>
        <authorList>
            <consortium name="The Broad Institute Genome Sequencing Platform"/>
            <person name="Earl A."/>
            <person name="Ward D."/>
            <person name="Feldgarden M."/>
            <person name="Gevers D."/>
            <person name="Morotomi M."/>
            <person name="Young S.K."/>
            <person name="Zeng Q."/>
            <person name="Gargeya S."/>
            <person name="Fitzgerald M."/>
            <person name="Haas B."/>
            <person name="Abouelleil A."/>
            <person name="Alvarado L."/>
            <person name="Arachchi H.M."/>
            <person name="Berlin A."/>
            <person name="Chapman S.B."/>
            <person name="Gearin G."/>
            <person name="Goldberg J."/>
            <person name="Griggs A."/>
            <person name="Gujja S."/>
            <person name="Hansen M."/>
            <person name="Heiman D."/>
            <person name="Howarth C."/>
            <person name="Larimer J."/>
            <person name="Lui A."/>
            <person name="MacDonald P.J.P."/>
            <person name="McCowen C."/>
            <person name="Montmayeur A."/>
            <person name="Murphy C."/>
            <person name="Neiman D."/>
            <person name="Pearson M."/>
            <person name="Priest M."/>
            <person name="Roberts A."/>
            <person name="Saif S."/>
            <person name="Shea T."/>
            <person name="Sisk P."/>
            <person name="Stolte C."/>
            <person name="Sykes S."/>
            <person name="Wortman J."/>
            <person name="Nusbaum C."/>
            <person name="Birren B."/>
        </authorList>
    </citation>
    <scope>NUCLEOTIDE SEQUENCE [LARGE SCALE GENOMIC DNA]</scope>
    <source>
        <strain evidence="5 6">YIT 12061</strain>
    </source>
</reference>
<dbReference type="PRINTS" id="PR00113">
    <property type="entry name" value="ALKPHPHTASE"/>
</dbReference>
<evidence type="ECO:0000313" key="6">
    <source>
        <dbReference type="Proteomes" id="UP000004892"/>
    </source>
</evidence>
<dbReference type="HOGENOM" id="CLU_008539_6_2_10"/>
<feature type="binding site" evidence="3">
    <location>
        <position position="306"/>
    </location>
    <ligand>
        <name>Zn(2+)</name>
        <dbReference type="ChEBI" id="CHEBI:29105"/>
        <label>2</label>
    </ligand>
</feature>
<comment type="cofactor">
    <cofactor evidence="3">
        <name>Mg(2+)</name>
        <dbReference type="ChEBI" id="CHEBI:18420"/>
    </cofactor>
    <text evidence="3">Binds 1 Mg(2+) ion.</text>
</comment>
<dbReference type="PANTHER" id="PTHR11596:SF5">
    <property type="entry name" value="ALKALINE PHOSPHATASE"/>
    <property type="match status" value="1"/>
</dbReference>
<dbReference type="GeneID" id="98068792"/>
<feature type="binding site" evidence="3">
    <location>
        <position position="307"/>
    </location>
    <ligand>
        <name>Zn(2+)</name>
        <dbReference type="ChEBI" id="CHEBI:29105"/>
        <label>2</label>
    </ligand>
</feature>
<feature type="binding site" evidence="3">
    <location>
        <position position="268"/>
    </location>
    <ligand>
        <name>Zn(2+)</name>
        <dbReference type="ChEBI" id="CHEBI:29105"/>
        <label>2</label>
    </ligand>
</feature>
<dbReference type="eggNOG" id="COG1785">
    <property type="taxonomic scope" value="Bacteria"/>
</dbReference>
<feature type="binding site" evidence="3">
    <location>
        <position position="259"/>
    </location>
    <ligand>
        <name>Mg(2+)</name>
        <dbReference type="ChEBI" id="CHEBI:18420"/>
    </ligand>
</feature>
<organism evidence="5 6">
    <name type="scientific">Odoribacter laneus YIT 12061</name>
    <dbReference type="NCBI Taxonomy" id="742817"/>
    <lineage>
        <taxon>Bacteria</taxon>
        <taxon>Pseudomonadati</taxon>
        <taxon>Bacteroidota</taxon>
        <taxon>Bacteroidia</taxon>
        <taxon>Bacteroidales</taxon>
        <taxon>Odoribacteraceae</taxon>
        <taxon>Odoribacter</taxon>
    </lineage>
</organism>
<protein>
    <recommendedName>
        <fullName evidence="7">Alkaline phosphatase</fullName>
    </recommendedName>
</protein>
<feature type="binding site" evidence="3">
    <location>
        <position position="31"/>
    </location>
    <ligand>
        <name>Zn(2+)</name>
        <dbReference type="ChEBI" id="CHEBI:29105"/>
        <label>2</label>
    </ligand>
</feature>
<keyword evidence="3" id="KW-0460">Magnesium</keyword>
<feature type="binding site" evidence="3">
    <location>
        <position position="417"/>
    </location>
    <ligand>
        <name>Zn(2+)</name>
        <dbReference type="ChEBI" id="CHEBI:29105"/>
        <label>2</label>
    </ligand>
</feature>
<dbReference type="CDD" id="cd16012">
    <property type="entry name" value="ALP"/>
    <property type="match status" value="1"/>
</dbReference>
<evidence type="ECO:0000256" key="3">
    <source>
        <dbReference type="PIRSR" id="PIRSR601952-2"/>
    </source>
</evidence>
<comment type="caution">
    <text evidence="5">The sequence shown here is derived from an EMBL/GenBank/DDBJ whole genome shotgun (WGS) entry which is preliminary data.</text>
</comment>
<evidence type="ECO:0000313" key="5">
    <source>
        <dbReference type="EMBL" id="EHP48845.1"/>
    </source>
</evidence>
<dbReference type="AlphaFoldDB" id="H1DG22"/>
<keyword evidence="3" id="KW-0862">Zinc</keyword>
<evidence type="ECO:0000256" key="4">
    <source>
        <dbReference type="RuleBase" id="RU003946"/>
    </source>
</evidence>
<name>H1DG22_9BACT</name>
<dbReference type="RefSeq" id="WP_009136356.1">
    <property type="nucleotide sequence ID" value="NZ_JH594596.1"/>
</dbReference>
<feature type="binding site" evidence="3">
    <location>
        <position position="31"/>
    </location>
    <ligand>
        <name>Mg(2+)</name>
        <dbReference type="ChEBI" id="CHEBI:18420"/>
    </ligand>
</feature>
<comment type="cofactor">
    <cofactor evidence="3">
        <name>Zn(2+)</name>
        <dbReference type="ChEBI" id="CHEBI:29105"/>
    </cofactor>
    <text evidence="3">Binds 2 Zn(2+) ions.</text>
</comment>
<feature type="binding site" evidence="3">
    <location>
        <position position="264"/>
    </location>
    <ligand>
        <name>Zn(2+)</name>
        <dbReference type="ChEBI" id="CHEBI:29105"/>
        <label>2</label>
    </ligand>
</feature>
<accession>H1DG22</accession>
<proteinExistence type="inferred from homology"/>
<dbReference type="Proteomes" id="UP000004892">
    <property type="component" value="Unassembled WGS sequence"/>
</dbReference>
<dbReference type="InterPro" id="IPR017850">
    <property type="entry name" value="Alkaline_phosphatase_core_sf"/>
</dbReference>
<dbReference type="SMART" id="SM00098">
    <property type="entry name" value="alkPPc"/>
    <property type="match status" value="1"/>
</dbReference>
<evidence type="ECO:0008006" key="7">
    <source>
        <dbReference type="Google" id="ProtNLM"/>
    </source>
</evidence>
<feature type="active site" description="Phosphoserine intermediate" evidence="2">
    <location>
        <position position="77"/>
    </location>
</feature>
<evidence type="ECO:0000256" key="2">
    <source>
        <dbReference type="PIRSR" id="PIRSR601952-1"/>
    </source>
</evidence>
<dbReference type="Gene3D" id="3.40.720.10">
    <property type="entry name" value="Alkaline Phosphatase, subunit A"/>
    <property type="match status" value="1"/>
</dbReference>
<feature type="binding site" evidence="3">
    <location>
        <position position="145"/>
    </location>
    <ligand>
        <name>Mg(2+)</name>
        <dbReference type="ChEBI" id="CHEBI:18420"/>
    </ligand>
</feature>
<dbReference type="Gene3D" id="1.10.60.40">
    <property type="match status" value="1"/>
</dbReference>
<dbReference type="EMBL" id="ADMC01000017">
    <property type="protein sequence ID" value="EHP48845.1"/>
    <property type="molecule type" value="Genomic_DNA"/>
</dbReference>
<dbReference type="STRING" id="742817.HMPREF9449_01208"/>
<feature type="binding site" evidence="3">
    <location>
        <position position="143"/>
    </location>
    <ligand>
        <name>Mg(2+)</name>
        <dbReference type="ChEBI" id="CHEBI:18420"/>
    </ligand>
</feature>
<sequence length="542" mass="61469">MKKLVLITVCLFSMLSMYGREYKNIIFMVADGTSTAGLTLTRWYNYYLDSTRTQLALDPYFCGMVKTHSSNAPIGDSAPTMMQYMTGFLSQTGFLGMCPPPDPNDLLYIDPRSAYRPRMTVMEAARIFKNKAIGLAFTCEFPHATPANTTAHWHKRSEYAVIADQMVHNQIDVVFGGGASLLSTENQKFLAEQNYTVCLNDLTKFRQLQTPSCWALFGETALPNELDRDTLKYPSLAEMTRKAIELLNQHKEGFILMVEGSKIDWAAHRNDAIGMISEIQSFDAAVQEAIRFAQADSNTLVVVVSDHGNSGISIGNSLGDNFYDKLSLYDLMEPLAHARMTAEGLANYLIPLSKDSIPVILKREWGMEISIPEINLIEYARQNYRKNPNGRNKDSYIDQIANVMKQRSYIGFTTHGHTGEAVFLAIYSPDGQHPQGLITAPELNAYLCEASGIHDKLNQLNEEYYCPVTDLFQEKSYKIETIEKAGKFYLVIRNKQHQIRLKAYNNQVEQGKNKMYYTQTPAIYVDKTGKWYVSREIKHFFE</sequence>